<evidence type="ECO:0000313" key="4">
    <source>
        <dbReference type="Proteomes" id="UP001199469"/>
    </source>
</evidence>
<dbReference type="PANTHER" id="PTHR36933">
    <property type="entry name" value="SLL0788 PROTEIN"/>
    <property type="match status" value="1"/>
</dbReference>
<comment type="caution">
    <text evidence="3">The sequence shown here is derived from an EMBL/GenBank/DDBJ whole genome shotgun (WGS) entry which is preliminary data.</text>
</comment>
<dbReference type="PANTHER" id="PTHR36933:SF1">
    <property type="entry name" value="SLL0788 PROTEIN"/>
    <property type="match status" value="1"/>
</dbReference>
<gene>
    <name evidence="3" type="ORF">LQ327_26475</name>
</gene>
<keyword evidence="1" id="KW-0812">Transmembrane</keyword>
<keyword evidence="1" id="KW-1133">Transmembrane helix</keyword>
<protein>
    <submittedName>
        <fullName evidence="3">DUF305 domain-containing protein</fullName>
    </submittedName>
</protein>
<dbReference type="RefSeq" id="WP_230738816.1">
    <property type="nucleotide sequence ID" value="NZ_JAJNDB010000007.1"/>
</dbReference>
<dbReference type="Gene3D" id="1.20.1260.10">
    <property type="match status" value="1"/>
</dbReference>
<dbReference type="Proteomes" id="UP001199469">
    <property type="component" value="Unassembled WGS sequence"/>
</dbReference>
<organism evidence="3 4">
    <name type="scientific">Actinomycetospora endophytica</name>
    <dbReference type="NCBI Taxonomy" id="2291215"/>
    <lineage>
        <taxon>Bacteria</taxon>
        <taxon>Bacillati</taxon>
        <taxon>Actinomycetota</taxon>
        <taxon>Actinomycetes</taxon>
        <taxon>Pseudonocardiales</taxon>
        <taxon>Pseudonocardiaceae</taxon>
        <taxon>Actinomycetospora</taxon>
    </lineage>
</organism>
<dbReference type="InterPro" id="IPR005183">
    <property type="entry name" value="DUF305_CopM-like"/>
</dbReference>
<dbReference type="InterPro" id="IPR012347">
    <property type="entry name" value="Ferritin-like"/>
</dbReference>
<reference evidence="3 4" key="1">
    <citation type="submission" date="2021-11" db="EMBL/GenBank/DDBJ databases">
        <title>Draft genome sequence of Actinomycetospora sp. SF1 isolated from the rhizosphere soil.</title>
        <authorList>
            <person name="Duangmal K."/>
            <person name="Chantavorakit T."/>
        </authorList>
    </citation>
    <scope>NUCLEOTIDE SEQUENCE [LARGE SCALE GENOMIC DNA]</scope>
    <source>
        <strain evidence="3 4">TBRC 5722</strain>
    </source>
</reference>
<accession>A0ABS8PF94</accession>
<dbReference type="Pfam" id="PF03713">
    <property type="entry name" value="DUF305"/>
    <property type="match status" value="1"/>
</dbReference>
<sequence length="218" mass="23483">MDDFEDDGGGWWSRSPGWARGVVVGGVVLVLLLVGALGGLVLGQRTAPSYGPPPGAVDVAFLQDMAVHHNQAVQMAVWERNNTTDPALRQLAFDIESTQNQQIGMMQGWLRLWEQPTEAQPGQYMAWMGMPSAAMPGMASDADLARFTSQTGTPMDVAFLQLILRHHRGGLSMMQEEADRGSVSVVTQLARSMVASQTAEADTMTQMLAARGAAPLRS</sequence>
<feature type="domain" description="DUF305" evidence="2">
    <location>
        <begin position="58"/>
        <end position="208"/>
    </location>
</feature>
<evidence type="ECO:0000313" key="3">
    <source>
        <dbReference type="EMBL" id="MCD2196921.1"/>
    </source>
</evidence>
<keyword evidence="4" id="KW-1185">Reference proteome</keyword>
<evidence type="ECO:0000259" key="2">
    <source>
        <dbReference type="Pfam" id="PF03713"/>
    </source>
</evidence>
<keyword evidence="1" id="KW-0472">Membrane</keyword>
<evidence type="ECO:0000256" key="1">
    <source>
        <dbReference type="SAM" id="Phobius"/>
    </source>
</evidence>
<proteinExistence type="predicted"/>
<dbReference type="EMBL" id="JAJNDB010000007">
    <property type="protein sequence ID" value="MCD2196921.1"/>
    <property type="molecule type" value="Genomic_DNA"/>
</dbReference>
<feature type="transmembrane region" description="Helical" evidence="1">
    <location>
        <begin position="20"/>
        <end position="42"/>
    </location>
</feature>
<name>A0ABS8PF94_9PSEU</name>